<sequence length="144" mass="15694">MACFISLNGLIFLSRVGATRSLARRGLLVSTRRMYEDSRRLRGPVGSRPVGDCLQVSDQLIVASKKLTWITGRQLWSCKMTGSAGGVNHSMLRGLPSPTGVSVLTIPGVYLSYSIPDRLPLSARGPLNCGQTGLFVSKSMMFFW</sequence>
<evidence type="ECO:0000313" key="2">
    <source>
        <dbReference type="EMBL" id="BAP68879.1"/>
    </source>
</evidence>
<feature type="signal peptide" evidence="1">
    <location>
        <begin position="1"/>
        <end position="18"/>
    </location>
</feature>
<organism evidence="2">
    <name type="scientific">Hyaloperonospora arabidopsidis (strain Emoy2)</name>
    <name type="common">Downy mildew agent</name>
    <name type="synonym">Peronospora arabidopsidis</name>
    <dbReference type="NCBI Taxonomy" id="559515"/>
    <lineage>
        <taxon>Eukaryota</taxon>
        <taxon>Sar</taxon>
        <taxon>Stramenopiles</taxon>
        <taxon>Oomycota</taxon>
        <taxon>Peronosporomycetes</taxon>
        <taxon>Peronosporales</taxon>
        <taxon>Peronosporaceae</taxon>
        <taxon>Hyaloperonospora</taxon>
    </lineage>
</organism>
<gene>
    <name evidence="2" type="primary">HaRxL163</name>
</gene>
<evidence type="ECO:0000256" key="1">
    <source>
        <dbReference type="SAM" id="SignalP"/>
    </source>
</evidence>
<protein>
    <submittedName>
        <fullName evidence="2">RxLR effector candidate protein</fullName>
    </submittedName>
</protein>
<keyword evidence="1" id="KW-0732">Signal</keyword>
<dbReference type="AlphaFoldDB" id="A0A090C2Q9"/>
<dbReference type="EMBL" id="AB922304">
    <property type="protein sequence ID" value="BAP68879.1"/>
    <property type="molecule type" value="mRNA"/>
</dbReference>
<reference evidence="2" key="1">
    <citation type="journal article" date="2014" name="PLoS Pathog.">
        <title>Expression profiling during Arabidopsis/downy mildew interaction reveals a highly-expressed effector that attenuates responses to salicylic acid.</title>
        <authorList>
            <person name="Asai S."/>
            <person name="Rallapalli G."/>
            <person name="Piquerez S.J.M."/>
            <person name="Caillaud M.C."/>
            <person name="Furzer O.J."/>
            <person name="Ishaque N."/>
            <person name="Wirthmueller L."/>
            <person name="Fabro G."/>
            <person name="Shirasu K."/>
            <person name="Jones J.D.G."/>
        </authorList>
    </citation>
    <scope>NUCLEOTIDE SEQUENCE</scope>
    <source>
        <strain evidence="2">Emoy2</strain>
    </source>
</reference>
<name>A0A090C2Q9_HYAAE</name>
<accession>A0A090C2Q9</accession>
<feature type="chain" id="PRO_5001853509" evidence="1">
    <location>
        <begin position="19"/>
        <end position="144"/>
    </location>
</feature>
<proteinExistence type="evidence at transcript level"/>